<feature type="transmembrane region" description="Helical" evidence="8">
    <location>
        <begin position="143"/>
        <end position="167"/>
    </location>
</feature>
<reference evidence="11 12" key="2">
    <citation type="submission" date="2020-08" db="EMBL/GenBank/DDBJ databases">
        <title>Sequencing the genomes of 1000 actinobacteria strains.</title>
        <authorList>
            <person name="Klenk H.-P."/>
        </authorList>
    </citation>
    <scope>NUCLEOTIDE SEQUENCE [LARGE SCALE GENOMIC DNA]</scope>
    <source>
        <strain evidence="11 12">DSM 44772</strain>
    </source>
</reference>
<sequence>MSATGEHATVLGTVREMPRTVRILVVGNFITSLAAFLNAFLVLFLTHRGFSAFDAGVAFTALMVGRISGTAVGGAVADRIGYRLVIVWSMFGSAVLTALLVHASNLWTAVIVAGLAGLFNQAYRPASQAWVVELTPMNRQVMVFSFLRLTFNLGSTLGPLGAALLLVYASYDVLFYADAGGSLVFGLFALVALKSGSPGESPAGVGGTDGTVAEAVPGGGYRRVLTDGRFVLFIVGLFLTAITYIQVSATLPLFVQSIGHTERLYAVLLAINGFVVIVFEVLLSKWTQKLPIGLPMAVGMALLGVGYLMYLGPTSVGLLALATVVWTFGEVVAAPSMMAYPGIIAPPELRARYIAAATVPQQAGYAVGPMIGVAVWHSWGDFVWVLTGSFGIVAAVLVAVGAGLSRARPADGPDGPDEPEDLAPATTSKGGD</sequence>
<dbReference type="PANTHER" id="PTHR23517">
    <property type="entry name" value="RESISTANCE PROTEIN MDTM, PUTATIVE-RELATED-RELATED"/>
    <property type="match status" value="1"/>
</dbReference>
<evidence type="ECO:0000256" key="8">
    <source>
        <dbReference type="SAM" id="Phobius"/>
    </source>
</evidence>
<evidence type="ECO:0000313" key="10">
    <source>
        <dbReference type="EMBL" id="GAA0575343.1"/>
    </source>
</evidence>
<keyword evidence="13" id="KW-1185">Reference proteome</keyword>
<evidence type="ECO:0000313" key="13">
    <source>
        <dbReference type="Proteomes" id="UP001501427"/>
    </source>
</evidence>
<accession>A0A7W7IL16</accession>
<feature type="transmembrane region" description="Helical" evidence="8">
    <location>
        <begin position="382"/>
        <end position="404"/>
    </location>
</feature>
<dbReference type="SUPFAM" id="SSF103473">
    <property type="entry name" value="MFS general substrate transporter"/>
    <property type="match status" value="1"/>
</dbReference>
<evidence type="ECO:0000256" key="5">
    <source>
        <dbReference type="ARBA" id="ARBA00022989"/>
    </source>
</evidence>
<proteinExistence type="predicted"/>
<gene>
    <name evidence="10" type="primary">mdtH</name>
    <name evidence="11" type="ORF">F4557_007453</name>
    <name evidence="10" type="ORF">GCM10009546_42410</name>
</gene>
<reference evidence="10 13" key="1">
    <citation type="journal article" date="2019" name="Int. J. Syst. Evol. Microbiol.">
        <title>The Global Catalogue of Microorganisms (GCM) 10K type strain sequencing project: providing services to taxonomists for standard genome sequencing and annotation.</title>
        <authorList>
            <consortium name="The Broad Institute Genomics Platform"/>
            <consortium name="The Broad Institute Genome Sequencing Center for Infectious Disease"/>
            <person name="Wu L."/>
            <person name="Ma J."/>
        </authorList>
    </citation>
    <scope>NUCLEOTIDE SEQUENCE [LARGE SCALE GENOMIC DNA]</scope>
    <source>
        <strain evidence="10 13">JCM 10667</strain>
    </source>
</reference>
<dbReference type="RefSeq" id="WP_184890210.1">
    <property type="nucleotide sequence ID" value="NZ_BAAAHD010000037.1"/>
</dbReference>
<organism evidence="11 12">
    <name type="scientific">Actinomadura livida</name>
    <dbReference type="NCBI Taxonomy" id="79909"/>
    <lineage>
        <taxon>Bacteria</taxon>
        <taxon>Bacillati</taxon>
        <taxon>Actinomycetota</taxon>
        <taxon>Actinomycetes</taxon>
        <taxon>Streptosporangiales</taxon>
        <taxon>Thermomonosporaceae</taxon>
        <taxon>Actinomadura</taxon>
    </lineage>
</organism>
<dbReference type="Pfam" id="PF07690">
    <property type="entry name" value="MFS_1"/>
    <property type="match status" value="1"/>
</dbReference>
<comment type="caution">
    <text evidence="11">The sequence shown here is derived from an EMBL/GenBank/DDBJ whole genome shotgun (WGS) entry which is preliminary data.</text>
</comment>
<keyword evidence="5 8" id="KW-1133">Transmembrane helix</keyword>
<feature type="region of interest" description="Disordered" evidence="7">
    <location>
        <begin position="408"/>
        <end position="432"/>
    </location>
</feature>
<reference evidence="10" key="3">
    <citation type="submission" date="2023-12" db="EMBL/GenBank/DDBJ databases">
        <authorList>
            <person name="Sun Q."/>
            <person name="Inoue M."/>
        </authorList>
    </citation>
    <scope>NUCLEOTIDE SEQUENCE</scope>
    <source>
        <strain evidence="10">JCM 10667</strain>
    </source>
</reference>
<evidence type="ECO:0000256" key="1">
    <source>
        <dbReference type="ARBA" id="ARBA00004651"/>
    </source>
</evidence>
<comment type="subcellular location">
    <subcellularLocation>
        <location evidence="1">Cell membrane</location>
        <topology evidence="1">Multi-pass membrane protein</topology>
    </subcellularLocation>
</comment>
<dbReference type="InterPro" id="IPR050171">
    <property type="entry name" value="MFS_Transporters"/>
</dbReference>
<dbReference type="InterPro" id="IPR020846">
    <property type="entry name" value="MFS_dom"/>
</dbReference>
<dbReference type="PANTHER" id="PTHR23517:SF3">
    <property type="entry name" value="INTEGRAL MEMBRANE TRANSPORT PROTEIN"/>
    <property type="match status" value="1"/>
</dbReference>
<dbReference type="InterPro" id="IPR036259">
    <property type="entry name" value="MFS_trans_sf"/>
</dbReference>
<feature type="transmembrane region" description="Helical" evidence="8">
    <location>
        <begin position="353"/>
        <end position="376"/>
    </location>
</feature>
<feature type="domain" description="Major facilitator superfamily (MFS) profile" evidence="9">
    <location>
        <begin position="20"/>
        <end position="406"/>
    </location>
</feature>
<keyword evidence="6 8" id="KW-0472">Membrane</keyword>
<evidence type="ECO:0000256" key="7">
    <source>
        <dbReference type="SAM" id="MobiDB-lite"/>
    </source>
</evidence>
<feature type="transmembrane region" description="Helical" evidence="8">
    <location>
        <begin position="263"/>
        <end position="283"/>
    </location>
</feature>
<protein>
    <submittedName>
        <fullName evidence="11">MFS family permease</fullName>
    </submittedName>
    <submittedName>
        <fullName evidence="10">Multidrug efflux MFS transporter MdtH</fullName>
    </submittedName>
</protein>
<dbReference type="InterPro" id="IPR011701">
    <property type="entry name" value="MFS"/>
</dbReference>
<feature type="transmembrane region" description="Helical" evidence="8">
    <location>
        <begin position="230"/>
        <end position="251"/>
    </location>
</feature>
<keyword evidence="4 8" id="KW-0812">Transmembrane</keyword>
<dbReference type="AlphaFoldDB" id="A0A7W7IL16"/>
<feature type="transmembrane region" description="Helical" evidence="8">
    <location>
        <begin position="106"/>
        <end position="123"/>
    </location>
</feature>
<feature type="transmembrane region" description="Helical" evidence="8">
    <location>
        <begin position="316"/>
        <end position="341"/>
    </location>
</feature>
<dbReference type="EMBL" id="BAAAHD010000037">
    <property type="protein sequence ID" value="GAA0575343.1"/>
    <property type="molecule type" value="Genomic_DNA"/>
</dbReference>
<evidence type="ECO:0000256" key="2">
    <source>
        <dbReference type="ARBA" id="ARBA00022448"/>
    </source>
</evidence>
<evidence type="ECO:0000313" key="11">
    <source>
        <dbReference type="EMBL" id="MBB4779035.1"/>
    </source>
</evidence>
<evidence type="ECO:0000259" key="9">
    <source>
        <dbReference type="PROSITE" id="PS50850"/>
    </source>
</evidence>
<dbReference type="Gene3D" id="1.20.1250.20">
    <property type="entry name" value="MFS general substrate transporter like domains"/>
    <property type="match status" value="1"/>
</dbReference>
<keyword evidence="3" id="KW-1003">Cell membrane</keyword>
<evidence type="ECO:0000313" key="12">
    <source>
        <dbReference type="Proteomes" id="UP000549343"/>
    </source>
</evidence>
<dbReference type="GO" id="GO:0005886">
    <property type="term" value="C:plasma membrane"/>
    <property type="evidence" value="ECO:0007669"/>
    <property type="project" value="UniProtKB-SubCell"/>
</dbReference>
<evidence type="ECO:0000256" key="6">
    <source>
        <dbReference type="ARBA" id="ARBA00023136"/>
    </source>
</evidence>
<feature type="transmembrane region" description="Helical" evidence="8">
    <location>
        <begin position="173"/>
        <end position="193"/>
    </location>
</feature>
<evidence type="ECO:0000256" key="4">
    <source>
        <dbReference type="ARBA" id="ARBA00022692"/>
    </source>
</evidence>
<dbReference type="PROSITE" id="PS50850">
    <property type="entry name" value="MFS"/>
    <property type="match status" value="1"/>
</dbReference>
<dbReference type="EMBL" id="JACHMV010000001">
    <property type="protein sequence ID" value="MBB4779035.1"/>
    <property type="molecule type" value="Genomic_DNA"/>
</dbReference>
<feature type="transmembrane region" description="Helical" evidence="8">
    <location>
        <begin position="80"/>
        <end position="100"/>
    </location>
</feature>
<dbReference type="Proteomes" id="UP000549343">
    <property type="component" value="Unassembled WGS sequence"/>
</dbReference>
<dbReference type="GO" id="GO:0022857">
    <property type="term" value="F:transmembrane transporter activity"/>
    <property type="evidence" value="ECO:0007669"/>
    <property type="project" value="InterPro"/>
</dbReference>
<evidence type="ECO:0000256" key="3">
    <source>
        <dbReference type="ARBA" id="ARBA00022475"/>
    </source>
</evidence>
<name>A0A7W7IL16_9ACTN</name>
<dbReference type="Proteomes" id="UP001501427">
    <property type="component" value="Unassembled WGS sequence"/>
</dbReference>
<feature type="transmembrane region" description="Helical" evidence="8">
    <location>
        <begin position="21"/>
        <end position="44"/>
    </location>
</feature>
<feature type="transmembrane region" description="Helical" evidence="8">
    <location>
        <begin position="290"/>
        <end position="310"/>
    </location>
</feature>
<keyword evidence="2" id="KW-0813">Transport</keyword>
<feature type="transmembrane region" description="Helical" evidence="8">
    <location>
        <begin position="50"/>
        <end position="68"/>
    </location>
</feature>